<accession>A0A1X7VXB3</accession>
<dbReference type="AlphaFoldDB" id="A0A1X7VXB3"/>
<organism evidence="2">
    <name type="scientific">Amphimedon queenslandica</name>
    <name type="common">Sponge</name>
    <dbReference type="NCBI Taxonomy" id="400682"/>
    <lineage>
        <taxon>Eukaryota</taxon>
        <taxon>Metazoa</taxon>
        <taxon>Porifera</taxon>
        <taxon>Demospongiae</taxon>
        <taxon>Heteroscleromorpha</taxon>
        <taxon>Haplosclerida</taxon>
        <taxon>Niphatidae</taxon>
        <taxon>Amphimedon</taxon>
    </lineage>
</organism>
<dbReference type="Pfam" id="PF20209">
    <property type="entry name" value="DUF6570"/>
    <property type="match status" value="1"/>
</dbReference>
<sequence>MHVDEIPPELSHLNTMEQRLISRVQAFMKLLVLPLGQRALAGQTINFPANVSEIVNTLPRPLIGDRVVLVKPLASTNATVSVPAGEQTASTMRVLELVPVQTVLLLTLHNQAHLLVLETYL</sequence>
<proteinExistence type="predicted"/>
<dbReference type="EnsemblMetazoa" id="Aqu2.1.44505_001">
    <property type="protein sequence ID" value="Aqu2.1.44505_001"/>
    <property type="gene ID" value="Aqu2.1.44505"/>
</dbReference>
<reference evidence="2" key="1">
    <citation type="submission" date="2017-05" db="UniProtKB">
        <authorList>
            <consortium name="EnsemblMetazoa"/>
        </authorList>
    </citation>
    <scope>IDENTIFICATION</scope>
</reference>
<name>A0A1X7VXB3_AMPQE</name>
<feature type="domain" description="DUF6570" evidence="1">
    <location>
        <begin position="1"/>
        <end position="63"/>
    </location>
</feature>
<dbReference type="InterPro" id="IPR046700">
    <property type="entry name" value="DUF6570"/>
</dbReference>
<evidence type="ECO:0000259" key="1">
    <source>
        <dbReference type="Pfam" id="PF20209"/>
    </source>
</evidence>
<dbReference type="InParanoid" id="A0A1X7VXB3"/>
<protein>
    <recommendedName>
        <fullName evidence="1">DUF6570 domain-containing protein</fullName>
    </recommendedName>
</protein>
<evidence type="ECO:0000313" key="2">
    <source>
        <dbReference type="EnsemblMetazoa" id="Aqu2.1.44505_001"/>
    </source>
</evidence>